<dbReference type="Proteomes" id="UP000015102">
    <property type="component" value="Unassembled WGS sequence"/>
</dbReference>
<dbReference type="EMBL" id="CAQQ02377517">
    <property type="status" value="NOT_ANNOTATED_CDS"/>
    <property type="molecule type" value="Genomic_DNA"/>
</dbReference>
<reference evidence="2" key="1">
    <citation type="submission" date="2013-02" db="EMBL/GenBank/DDBJ databases">
        <authorList>
            <person name="Hughes D."/>
        </authorList>
    </citation>
    <scope>NUCLEOTIDE SEQUENCE</scope>
    <source>
        <strain>Durham</strain>
        <strain evidence="2">NC isolate 2 -- Noor lab</strain>
    </source>
</reference>
<dbReference type="EnsemblMetazoa" id="MESCA011072-RA">
    <property type="protein sequence ID" value="MESCA011072-PA"/>
    <property type="gene ID" value="MESCA011072"/>
</dbReference>
<evidence type="ECO:0000313" key="2">
    <source>
        <dbReference type="Proteomes" id="UP000015102"/>
    </source>
</evidence>
<protein>
    <submittedName>
        <fullName evidence="1">Uncharacterized protein</fullName>
    </submittedName>
</protein>
<organism evidence="1 2">
    <name type="scientific">Megaselia scalaris</name>
    <name type="common">Humpbacked fly</name>
    <name type="synonym">Phora scalaris</name>
    <dbReference type="NCBI Taxonomy" id="36166"/>
    <lineage>
        <taxon>Eukaryota</taxon>
        <taxon>Metazoa</taxon>
        <taxon>Ecdysozoa</taxon>
        <taxon>Arthropoda</taxon>
        <taxon>Hexapoda</taxon>
        <taxon>Insecta</taxon>
        <taxon>Pterygota</taxon>
        <taxon>Neoptera</taxon>
        <taxon>Endopterygota</taxon>
        <taxon>Diptera</taxon>
        <taxon>Brachycera</taxon>
        <taxon>Muscomorpha</taxon>
        <taxon>Platypezoidea</taxon>
        <taxon>Phoridae</taxon>
        <taxon>Megaseliini</taxon>
        <taxon>Megaselia</taxon>
    </lineage>
</organism>
<accession>T1H469</accession>
<name>T1H469_MEGSC</name>
<dbReference type="HOGENOM" id="CLU_3426989_0_0_1"/>
<dbReference type="AlphaFoldDB" id="T1H469"/>
<reference evidence="1" key="2">
    <citation type="submission" date="2015-06" db="UniProtKB">
        <authorList>
            <consortium name="EnsemblMetazoa"/>
        </authorList>
    </citation>
    <scope>IDENTIFICATION</scope>
</reference>
<sequence length="21" mass="2479">MLVEVMLQMAIILHLLLRNVE</sequence>
<evidence type="ECO:0000313" key="1">
    <source>
        <dbReference type="EnsemblMetazoa" id="MESCA011072-PA"/>
    </source>
</evidence>
<proteinExistence type="predicted"/>
<keyword evidence="2" id="KW-1185">Reference proteome</keyword>